<evidence type="ECO:0000313" key="2">
    <source>
        <dbReference type="EMBL" id="MFC6673839.1"/>
    </source>
</evidence>
<dbReference type="RefSeq" id="WP_379912549.1">
    <property type="nucleotide sequence ID" value="NZ_JBHSWE010000001.1"/>
</dbReference>
<dbReference type="InterPro" id="IPR007462">
    <property type="entry name" value="COV1-like"/>
</dbReference>
<name>A0ABW2A907_9GAMM</name>
<dbReference type="PANTHER" id="PTHR31876:SF26">
    <property type="entry name" value="PROTEIN LIKE COV 2"/>
    <property type="match status" value="1"/>
</dbReference>
<protein>
    <submittedName>
        <fullName evidence="2">DUF502 domain-containing protein</fullName>
    </submittedName>
</protein>
<dbReference type="Proteomes" id="UP001596422">
    <property type="component" value="Unassembled WGS sequence"/>
</dbReference>
<evidence type="ECO:0000313" key="3">
    <source>
        <dbReference type="Proteomes" id="UP001596422"/>
    </source>
</evidence>
<evidence type="ECO:0000256" key="1">
    <source>
        <dbReference type="SAM" id="Phobius"/>
    </source>
</evidence>
<accession>A0ABW2A907</accession>
<organism evidence="2 3">
    <name type="scientific">Marinobacterium aestuariivivens</name>
    <dbReference type="NCBI Taxonomy" id="1698799"/>
    <lineage>
        <taxon>Bacteria</taxon>
        <taxon>Pseudomonadati</taxon>
        <taxon>Pseudomonadota</taxon>
        <taxon>Gammaproteobacteria</taxon>
        <taxon>Oceanospirillales</taxon>
        <taxon>Oceanospirillaceae</taxon>
        <taxon>Marinobacterium</taxon>
    </lineage>
</organism>
<keyword evidence="1" id="KW-1133">Transmembrane helix</keyword>
<keyword evidence="1" id="KW-0472">Membrane</keyword>
<feature type="transmembrane region" description="Helical" evidence="1">
    <location>
        <begin position="9"/>
        <end position="30"/>
    </location>
</feature>
<comment type="caution">
    <text evidence="2">The sequence shown here is derived from an EMBL/GenBank/DDBJ whole genome shotgun (WGS) entry which is preliminary data.</text>
</comment>
<reference evidence="3" key="1">
    <citation type="journal article" date="2019" name="Int. J. Syst. Evol. Microbiol.">
        <title>The Global Catalogue of Microorganisms (GCM) 10K type strain sequencing project: providing services to taxonomists for standard genome sequencing and annotation.</title>
        <authorList>
            <consortium name="The Broad Institute Genomics Platform"/>
            <consortium name="The Broad Institute Genome Sequencing Center for Infectious Disease"/>
            <person name="Wu L."/>
            <person name="Ma J."/>
        </authorList>
    </citation>
    <scope>NUCLEOTIDE SEQUENCE [LARGE SCALE GENOMIC DNA]</scope>
    <source>
        <strain evidence="3">NBRC 111756</strain>
    </source>
</reference>
<dbReference type="Pfam" id="PF04367">
    <property type="entry name" value="DUF502"/>
    <property type="match status" value="1"/>
</dbReference>
<keyword evidence="3" id="KW-1185">Reference proteome</keyword>
<gene>
    <name evidence="2" type="ORF">ACFQDL_29940</name>
</gene>
<dbReference type="EMBL" id="JBHSWE010000001">
    <property type="protein sequence ID" value="MFC6673839.1"/>
    <property type="molecule type" value="Genomic_DNA"/>
</dbReference>
<keyword evidence="1" id="KW-0812">Transmembrane</keyword>
<sequence length="213" mass="23676">MLKFLSRNILTGLVTILPVVLTLYLVYWLLVSVELVLGGLMRMILPEFLYLPGMGLVAALLLIFVIGVLMHAYVVQRLFAMAEDLLYRMPLIKSIYRAIRDFFNYFSPDAHKEFEQVVAVTFGDSGMQVIGFVTQALPDRMPEGFRADDSVLVYLPLSYMIGGYAVLMPRSAVRPIDMSMEEAMRFTLTAGVASVPAAQKAANRKPQGESPGS</sequence>
<dbReference type="PANTHER" id="PTHR31876">
    <property type="entry name" value="COV-LIKE PROTEIN 1"/>
    <property type="match status" value="1"/>
</dbReference>
<proteinExistence type="predicted"/>
<feature type="transmembrane region" description="Helical" evidence="1">
    <location>
        <begin position="50"/>
        <end position="75"/>
    </location>
</feature>